<proteinExistence type="predicted"/>
<dbReference type="AlphaFoldDB" id="A0AAU9VYP1"/>
<dbReference type="Proteomes" id="UP001159428">
    <property type="component" value="Unassembled WGS sequence"/>
</dbReference>
<accession>A0AAU9VYP1</accession>
<organism evidence="2 3">
    <name type="scientific">Pocillopora meandrina</name>
    <dbReference type="NCBI Taxonomy" id="46732"/>
    <lineage>
        <taxon>Eukaryota</taxon>
        <taxon>Metazoa</taxon>
        <taxon>Cnidaria</taxon>
        <taxon>Anthozoa</taxon>
        <taxon>Hexacorallia</taxon>
        <taxon>Scleractinia</taxon>
        <taxon>Astrocoeniina</taxon>
        <taxon>Pocilloporidae</taxon>
        <taxon>Pocillopora</taxon>
    </lineage>
</organism>
<evidence type="ECO:0000313" key="2">
    <source>
        <dbReference type="EMBL" id="CAH3041461.1"/>
    </source>
</evidence>
<feature type="compositionally biased region" description="Gly residues" evidence="1">
    <location>
        <begin position="12"/>
        <end position="58"/>
    </location>
</feature>
<name>A0AAU9VYP1_9CNID</name>
<feature type="non-terminal residue" evidence="2">
    <location>
        <position position="1"/>
    </location>
</feature>
<reference evidence="2 3" key="1">
    <citation type="submission" date="2022-05" db="EMBL/GenBank/DDBJ databases">
        <authorList>
            <consortium name="Genoscope - CEA"/>
            <person name="William W."/>
        </authorList>
    </citation>
    <scope>NUCLEOTIDE SEQUENCE [LARGE SCALE GENOMIC DNA]</scope>
</reference>
<comment type="caution">
    <text evidence="2">The sequence shown here is derived from an EMBL/GenBank/DDBJ whole genome shotgun (WGS) entry which is preliminary data.</text>
</comment>
<keyword evidence="3" id="KW-1185">Reference proteome</keyword>
<gene>
    <name evidence="2" type="ORF">PMEA_00029224</name>
</gene>
<dbReference type="EMBL" id="CALNXJ010000006">
    <property type="protein sequence ID" value="CAH3041461.1"/>
    <property type="molecule type" value="Genomic_DNA"/>
</dbReference>
<evidence type="ECO:0000313" key="3">
    <source>
        <dbReference type="Proteomes" id="UP001159428"/>
    </source>
</evidence>
<feature type="region of interest" description="Disordered" evidence="1">
    <location>
        <begin position="1"/>
        <end position="58"/>
    </location>
</feature>
<protein>
    <submittedName>
        <fullName evidence="2">Uncharacterized protein</fullName>
    </submittedName>
</protein>
<sequence>TTTAGVTTTSAAGGGVTTTSAAGGGVTTTSAAGGGVTTTSAAGGGVTTTSAAGGGGVTTTSVGGGVTTSAVSSGDVTNTGVVVGEVTTTGNVAGAETATTVAGGEATTSAVVGSEVTSSAVTGGDVTTTGAAGGAVTNTAAMSVIATTTTGIGGGVTASTVGGGGATTSAVGTSASVSLSLKVTIDCSSDTLDTFNVTIIAALPKLYNSRGFRLIGVEAKNVACSSLFQGTYILSFYVGGPSNLTIAKVFENGLQEGVFGNDIKAENTVSTFEFQGTSLDLKPKSGECERVCCDGQGGELTVESVCTPSDKCHGFDTSDKKDKGYCPGETKAYCECSKGFAKFRFNHCTGTRIIDEVSSRNVIKN</sequence>
<feature type="compositionally biased region" description="Low complexity" evidence="1">
    <location>
        <begin position="1"/>
        <end position="11"/>
    </location>
</feature>
<evidence type="ECO:0000256" key="1">
    <source>
        <dbReference type="SAM" id="MobiDB-lite"/>
    </source>
</evidence>